<feature type="compositionally biased region" description="Basic and acidic residues" evidence="1">
    <location>
        <begin position="31"/>
        <end position="42"/>
    </location>
</feature>
<feature type="region of interest" description="Disordered" evidence="1">
    <location>
        <begin position="31"/>
        <end position="94"/>
    </location>
</feature>
<evidence type="ECO:0000313" key="2">
    <source>
        <dbReference type="EMBL" id="GFR76692.1"/>
    </source>
</evidence>
<dbReference type="AlphaFoldDB" id="A0AAV4FTK9"/>
<comment type="caution">
    <text evidence="2">The sequence shown here is derived from an EMBL/GenBank/DDBJ whole genome shotgun (WGS) entry which is preliminary data.</text>
</comment>
<proteinExistence type="predicted"/>
<protein>
    <submittedName>
        <fullName evidence="2">Uncharacterized protein</fullName>
    </submittedName>
</protein>
<accession>A0AAV4FTK9</accession>
<gene>
    <name evidence="2" type="ORF">ElyMa_002219500</name>
</gene>
<reference evidence="2 3" key="1">
    <citation type="journal article" date="2021" name="Elife">
        <title>Chloroplast acquisition without the gene transfer in kleptoplastic sea slugs, Plakobranchus ocellatus.</title>
        <authorList>
            <person name="Maeda T."/>
            <person name="Takahashi S."/>
            <person name="Yoshida T."/>
            <person name="Shimamura S."/>
            <person name="Takaki Y."/>
            <person name="Nagai Y."/>
            <person name="Toyoda A."/>
            <person name="Suzuki Y."/>
            <person name="Arimoto A."/>
            <person name="Ishii H."/>
            <person name="Satoh N."/>
            <person name="Nishiyama T."/>
            <person name="Hasebe M."/>
            <person name="Maruyama T."/>
            <person name="Minagawa J."/>
            <person name="Obokata J."/>
            <person name="Shigenobu S."/>
        </authorList>
    </citation>
    <scope>NUCLEOTIDE SEQUENCE [LARGE SCALE GENOMIC DNA]</scope>
</reference>
<dbReference type="EMBL" id="BMAT01004597">
    <property type="protein sequence ID" value="GFR76692.1"/>
    <property type="molecule type" value="Genomic_DNA"/>
</dbReference>
<evidence type="ECO:0000256" key="1">
    <source>
        <dbReference type="SAM" id="MobiDB-lite"/>
    </source>
</evidence>
<keyword evidence="3" id="KW-1185">Reference proteome</keyword>
<name>A0AAV4FTK9_9GAST</name>
<dbReference type="Proteomes" id="UP000762676">
    <property type="component" value="Unassembled WGS sequence"/>
</dbReference>
<sequence length="94" mass="10308">MESVRSLVIMDLFESGPDASLHTDDHEITWEGLPARHKDATKHSRKVSRPGTRTPPNIQGRSLGPARGRHQNIQGRSPGPTSPTLASPRPVRLT</sequence>
<organism evidence="2 3">
    <name type="scientific">Elysia marginata</name>
    <dbReference type="NCBI Taxonomy" id="1093978"/>
    <lineage>
        <taxon>Eukaryota</taxon>
        <taxon>Metazoa</taxon>
        <taxon>Spiralia</taxon>
        <taxon>Lophotrochozoa</taxon>
        <taxon>Mollusca</taxon>
        <taxon>Gastropoda</taxon>
        <taxon>Heterobranchia</taxon>
        <taxon>Euthyneura</taxon>
        <taxon>Panpulmonata</taxon>
        <taxon>Sacoglossa</taxon>
        <taxon>Placobranchoidea</taxon>
        <taxon>Plakobranchidae</taxon>
        <taxon>Elysia</taxon>
    </lineage>
</organism>
<evidence type="ECO:0000313" key="3">
    <source>
        <dbReference type="Proteomes" id="UP000762676"/>
    </source>
</evidence>